<evidence type="ECO:0000256" key="3">
    <source>
        <dbReference type="ARBA" id="ARBA00022475"/>
    </source>
</evidence>
<dbReference type="Pfam" id="PF01235">
    <property type="entry name" value="Na_Ala_symp"/>
    <property type="match status" value="1"/>
</dbReference>
<dbReference type="GO" id="GO:0005886">
    <property type="term" value="C:plasma membrane"/>
    <property type="evidence" value="ECO:0007669"/>
    <property type="project" value="UniProtKB-SubCell"/>
</dbReference>
<dbReference type="AlphaFoldDB" id="K1S3P9"/>
<dbReference type="InterPro" id="IPR001463">
    <property type="entry name" value="Na/Ala_symport"/>
</dbReference>
<proteinExistence type="predicted"/>
<keyword evidence="2" id="KW-0813">Transport</keyword>
<dbReference type="GO" id="GO:0005283">
    <property type="term" value="F:amino acid:sodium symporter activity"/>
    <property type="evidence" value="ECO:0007669"/>
    <property type="project" value="InterPro"/>
</dbReference>
<evidence type="ECO:0000256" key="2">
    <source>
        <dbReference type="ARBA" id="ARBA00022448"/>
    </source>
</evidence>
<protein>
    <submittedName>
        <fullName evidence="7">Sodium:alanine symporter</fullName>
    </submittedName>
</protein>
<keyword evidence="5" id="KW-1133">Transmembrane helix</keyword>
<accession>K1S3P9</accession>
<evidence type="ECO:0000313" key="7">
    <source>
        <dbReference type="EMBL" id="EKC50004.1"/>
    </source>
</evidence>
<keyword evidence="6" id="KW-0472">Membrane</keyword>
<dbReference type="PANTHER" id="PTHR30330">
    <property type="entry name" value="AGSS FAMILY TRANSPORTER, SODIUM-ALANINE"/>
    <property type="match status" value="1"/>
</dbReference>
<comment type="caution">
    <text evidence="7">The sequence shown here is derived from an EMBL/GenBank/DDBJ whole genome shotgun (WGS) entry which is preliminary data.</text>
</comment>
<name>K1S3P9_9ZZZZ</name>
<dbReference type="PANTHER" id="PTHR30330:SF3">
    <property type="entry name" value="TRANSCRIPTIONAL REGULATOR, LRP FAMILY"/>
    <property type="match status" value="1"/>
</dbReference>
<dbReference type="PROSITE" id="PS00873">
    <property type="entry name" value="NA_ALANINE_SYMP"/>
    <property type="match status" value="1"/>
</dbReference>
<sequence>MICLGSSPDRADPCGWHISDDPSAGTSDHEAAACGQTHYCNEKDGKDGEVSSFGALCTALSATIGTGNIVGVATAVVAGGPGALFWMWIAALFGTATKYAECLLAIKYRVVEADG</sequence>
<comment type="subcellular location">
    <subcellularLocation>
        <location evidence="1">Cell membrane</location>
        <topology evidence="1">Multi-pass membrane protein</topology>
    </subcellularLocation>
</comment>
<evidence type="ECO:0000256" key="5">
    <source>
        <dbReference type="ARBA" id="ARBA00022989"/>
    </source>
</evidence>
<evidence type="ECO:0000256" key="1">
    <source>
        <dbReference type="ARBA" id="ARBA00004651"/>
    </source>
</evidence>
<feature type="non-terminal residue" evidence="7">
    <location>
        <position position="115"/>
    </location>
</feature>
<dbReference type="EMBL" id="AJWZ01009896">
    <property type="protein sequence ID" value="EKC50004.1"/>
    <property type="molecule type" value="Genomic_DNA"/>
</dbReference>
<evidence type="ECO:0000256" key="4">
    <source>
        <dbReference type="ARBA" id="ARBA00022692"/>
    </source>
</evidence>
<evidence type="ECO:0000256" key="6">
    <source>
        <dbReference type="ARBA" id="ARBA00023136"/>
    </source>
</evidence>
<keyword evidence="4" id="KW-0812">Transmembrane</keyword>
<keyword evidence="3" id="KW-1003">Cell membrane</keyword>
<organism evidence="7">
    <name type="scientific">human gut metagenome</name>
    <dbReference type="NCBI Taxonomy" id="408170"/>
    <lineage>
        <taxon>unclassified sequences</taxon>
        <taxon>metagenomes</taxon>
        <taxon>organismal metagenomes</taxon>
    </lineage>
</organism>
<reference evidence="7" key="1">
    <citation type="journal article" date="2013" name="Environ. Microbiol.">
        <title>Microbiota from the distal guts of lean and obese adolescents exhibit partial functional redundancy besides clear differences in community structure.</title>
        <authorList>
            <person name="Ferrer M."/>
            <person name="Ruiz A."/>
            <person name="Lanza F."/>
            <person name="Haange S.B."/>
            <person name="Oberbach A."/>
            <person name="Till H."/>
            <person name="Bargiela R."/>
            <person name="Campoy C."/>
            <person name="Segura M.T."/>
            <person name="Richter M."/>
            <person name="von Bergen M."/>
            <person name="Seifert J."/>
            <person name="Suarez A."/>
        </authorList>
    </citation>
    <scope>NUCLEOTIDE SEQUENCE</scope>
</reference>
<gene>
    <name evidence="7" type="ORF">OBE_14348</name>
</gene>